<feature type="signal peptide" evidence="1">
    <location>
        <begin position="1"/>
        <end position="18"/>
    </location>
</feature>
<evidence type="ECO:0000313" key="2">
    <source>
        <dbReference type="EMBL" id="MWB96248.1"/>
    </source>
</evidence>
<dbReference type="AlphaFoldDB" id="A0A6I4NPD5"/>
<dbReference type="RefSeq" id="WP_160376151.1">
    <property type="nucleotide sequence ID" value="NZ_WSTB01000012.1"/>
</dbReference>
<name>A0A6I4NPD5_9FLAO</name>
<feature type="chain" id="PRO_5026187401" evidence="1">
    <location>
        <begin position="19"/>
        <end position="126"/>
    </location>
</feature>
<gene>
    <name evidence="2" type="ORF">GON26_17940</name>
</gene>
<proteinExistence type="predicted"/>
<evidence type="ECO:0000256" key="1">
    <source>
        <dbReference type="SAM" id="SignalP"/>
    </source>
</evidence>
<evidence type="ECO:0000313" key="3">
    <source>
        <dbReference type="Proteomes" id="UP000471501"/>
    </source>
</evidence>
<dbReference type="EMBL" id="WSTB01000012">
    <property type="protein sequence ID" value="MWB96248.1"/>
    <property type="molecule type" value="Genomic_DNA"/>
</dbReference>
<protein>
    <submittedName>
        <fullName evidence="2">Uncharacterized protein</fullName>
    </submittedName>
</protein>
<keyword evidence="3" id="KW-1185">Reference proteome</keyword>
<keyword evidence="1" id="KW-0732">Signal</keyword>
<sequence length="126" mass="14277">MKKFLFILLIFVSFSSFSQTNPFTGTWSNENCKSCSKKYILIMNIAQSFGKVYGSAEVINSDPKLSTGSLEITGYIKEDKAYIKLKSENEISSNAILIVNEDQLQFDKRNGSDLIPKEVILEKLYE</sequence>
<dbReference type="Proteomes" id="UP000471501">
    <property type="component" value="Unassembled WGS sequence"/>
</dbReference>
<reference evidence="2 3" key="1">
    <citation type="submission" date="2019-12" db="EMBL/GenBank/DDBJ databases">
        <authorList>
            <person name="Kim Y.S."/>
        </authorList>
    </citation>
    <scope>NUCLEOTIDE SEQUENCE [LARGE SCALE GENOMIC DNA]</scope>
    <source>
        <strain evidence="2 3">GA093</strain>
    </source>
</reference>
<organism evidence="2 3">
    <name type="scientific">Flavobacterium hydrocarbonoxydans</name>
    <dbReference type="NCBI Taxonomy" id="2683249"/>
    <lineage>
        <taxon>Bacteria</taxon>
        <taxon>Pseudomonadati</taxon>
        <taxon>Bacteroidota</taxon>
        <taxon>Flavobacteriia</taxon>
        <taxon>Flavobacteriales</taxon>
        <taxon>Flavobacteriaceae</taxon>
        <taxon>Flavobacterium</taxon>
    </lineage>
</organism>
<comment type="caution">
    <text evidence="2">The sequence shown here is derived from an EMBL/GenBank/DDBJ whole genome shotgun (WGS) entry which is preliminary data.</text>
</comment>
<accession>A0A6I4NPD5</accession>